<protein>
    <submittedName>
        <fullName evidence="2">Uncharacterized protein</fullName>
    </submittedName>
</protein>
<keyword evidence="1" id="KW-0472">Membrane</keyword>
<feature type="transmembrane region" description="Helical" evidence="1">
    <location>
        <begin position="23"/>
        <end position="46"/>
    </location>
</feature>
<evidence type="ECO:0000313" key="3">
    <source>
        <dbReference type="Proteomes" id="UP001500831"/>
    </source>
</evidence>
<dbReference type="EMBL" id="BAAAVI010000052">
    <property type="protein sequence ID" value="GAA2894017.1"/>
    <property type="molecule type" value="Genomic_DNA"/>
</dbReference>
<sequence>MTPRTCGGGPGSLGRLRDMNRRVIAIVVLIGLLATSGLSVVVAWGLSG</sequence>
<accession>A0ABP6IKQ0</accession>
<keyword evidence="1" id="KW-1133">Transmembrane helix</keyword>
<proteinExistence type="predicted"/>
<comment type="caution">
    <text evidence="2">The sequence shown here is derived from an EMBL/GenBank/DDBJ whole genome shotgun (WGS) entry which is preliminary data.</text>
</comment>
<name>A0ABP6IKQ0_9ACTN</name>
<reference evidence="3" key="1">
    <citation type="journal article" date="2019" name="Int. J. Syst. Evol. Microbiol.">
        <title>The Global Catalogue of Microorganisms (GCM) 10K type strain sequencing project: providing services to taxonomists for standard genome sequencing and annotation.</title>
        <authorList>
            <consortium name="The Broad Institute Genomics Platform"/>
            <consortium name="The Broad Institute Genome Sequencing Center for Infectious Disease"/>
            <person name="Wu L."/>
            <person name="Ma J."/>
        </authorList>
    </citation>
    <scope>NUCLEOTIDE SEQUENCE [LARGE SCALE GENOMIC DNA]</scope>
    <source>
        <strain evidence="3">JCM 6242</strain>
    </source>
</reference>
<evidence type="ECO:0000313" key="2">
    <source>
        <dbReference type="EMBL" id="GAA2894017.1"/>
    </source>
</evidence>
<organism evidence="2 3">
    <name type="scientific">Streptosporangium fragile</name>
    <dbReference type="NCBI Taxonomy" id="46186"/>
    <lineage>
        <taxon>Bacteria</taxon>
        <taxon>Bacillati</taxon>
        <taxon>Actinomycetota</taxon>
        <taxon>Actinomycetes</taxon>
        <taxon>Streptosporangiales</taxon>
        <taxon>Streptosporangiaceae</taxon>
        <taxon>Streptosporangium</taxon>
    </lineage>
</organism>
<dbReference type="Proteomes" id="UP001500831">
    <property type="component" value="Unassembled WGS sequence"/>
</dbReference>
<evidence type="ECO:0000256" key="1">
    <source>
        <dbReference type="SAM" id="Phobius"/>
    </source>
</evidence>
<keyword evidence="3" id="KW-1185">Reference proteome</keyword>
<keyword evidence="1" id="KW-0812">Transmembrane</keyword>
<gene>
    <name evidence="2" type="ORF">GCM10010517_58630</name>
</gene>